<comment type="caution">
    <text evidence="1">The sequence shown here is derived from an EMBL/GenBank/DDBJ whole genome shotgun (WGS) entry which is preliminary data.</text>
</comment>
<reference evidence="2" key="1">
    <citation type="journal article" date="2019" name="Int. J. Syst. Evol. Microbiol.">
        <title>The Global Catalogue of Microorganisms (GCM) 10K type strain sequencing project: providing services to taxonomists for standard genome sequencing and annotation.</title>
        <authorList>
            <consortium name="The Broad Institute Genomics Platform"/>
            <consortium name="The Broad Institute Genome Sequencing Center for Infectious Disease"/>
            <person name="Wu L."/>
            <person name="Ma J."/>
        </authorList>
    </citation>
    <scope>NUCLEOTIDE SEQUENCE [LARGE SCALE GENOMIC DNA]</scope>
    <source>
        <strain evidence="2">JCM 10425</strain>
    </source>
</reference>
<gene>
    <name evidence="1" type="ORF">GCM10009539_81890</name>
</gene>
<dbReference type="Proteomes" id="UP001500967">
    <property type="component" value="Unassembled WGS sequence"/>
</dbReference>
<proteinExistence type="predicted"/>
<name>A0ABP3EW72_9ACTN</name>
<sequence length="190" mass="20094">MLLPIGHSLGVAVDPATGEPVHRVRVGPDVIRLADERFFLWALTHGTPDRVEDELWGPDEVLDAAAGTADPGGALAGLIEDGLVASIAPGTPEAFAFARTHQLEPLMLGLGNLPDEPDTYEVGLPGQPLARLGAALAHLYLWGHLQANLWIACEATGDVARETPERVLEGTLRSLHGLLGPNAAYLDRVA</sequence>
<keyword evidence="2" id="KW-1185">Reference proteome</keyword>
<organism evidence="1 2">
    <name type="scientific">Cryptosporangium japonicum</name>
    <dbReference type="NCBI Taxonomy" id="80872"/>
    <lineage>
        <taxon>Bacteria</taxon>
        <taxon>Bacillati</taxon>
        <taxon>Actinomycetota</taxon>
        <taxon>Actinomycetes</taxon>
        <taxon>Cryptosporangiales</taxon>
        <taxon>Cryptosporangiaceae</taxon>
        <taxon>Cryptosporangium</taxon>
    </lineage>
</organism>
<protein>
    <submittedName>
        <fullName evidence="1">Uncharacterized protein</fullName>
    </submittedName>
</protein>
<dbReference type="EMBL" id="BAAAGX010000046">
    <property type="protein sequence ID" value="GAA0281640.1"/>
    <property type="molecule type" value="Genomic_DNA"/>
</dbReference>
<evidence type="ECO:0000313" key="2">
    <source>
        <dbReference type="Proteomes" id="UP001500967"/>
    </source>
</evidence>
<accession>A0ABP3EW72</accession>
<evidence type="ECO:0000313" key="1">
    <source>
        <dbReference type="EMBL" id="GAA0281640.1"/>
    </source>
</evidence>